<organism evidence="4 5">
    <name type="scientific">Aquariibacter albus</name>
    <dbReference type="NCBI Taxonomy" id="2759899"/>
    <lineage>
        <taxon>Bacteria</taxon>
        <taxon>Pseudomonadati</taxon>
        <taxon>Pseudomonadota</taxon>
        <taxon>Betaproteobacteria</taxon>
        <taxon>Burkholderiales</taxon>
        <taxon>Sphaerotilaceae</taxon>
        <taxon>Aquariibacter</taxon>
    </lineage>
</organism>
<gene>
    <name evidence="4" type="ORF">H4F90_05390</name>
</gene>
<dbReference type="Proteomes" id="UP000586093">
    <property type="component" value="Unassembled WGS sequence"/>
</dbReference>
<dbReference type="Pfam" id="PF13386">
    <property type="entry name" value="DsbD_2"/>
    <property type="match status" value="1"/>
</dbReference>
<keyword evidence="5" id="KW-1185">Reference proteome</keyword>
<evidence type="ECO:0000256" key="1">
    <source>
        <dbReference type="SAM" id="Phobius"/>
    </source>
</evidence>
<accession>A0A839HQU2</accession>
<evidence type="ECO:0000256" key="2">
    <source>
        <dbReference type="SAM" id="SignalP"/>
    </source>
</evidence>
<proteinExistence type="predicted"/>
<feature type="transmembrane region" description="Helical" evidence="1">
    <location>
        <begin position="225"/>
        <end position="242"/>
    </location>
</feature>
<evidence type="ECO:0000259" key="3">
    <source>
        <dbReference type="Pfam" id="PF13386"/>
    </source>
</evidence>
<feature type="transmembrane region" description="Helical" evidence="1">
    <location>
        <begin position="159"/>
        <end position="180"/>
    </location>
</feature>
<feature type="transmembrane region" description="Helical" evidence="1">
    <location>
        <begin position="80"/>
        <end position="101"/>
    </location>
</feature>
<comment type="caution">
    <text evidence="4">The sequence shown here is derived from an EMBL/GenBank/DDBJ whole genome shotgun (WGS) entry which is preliminary data.</text>
</comment>
<keyword evidence="2" id="KW-0732">Signal</keyword>
<dbReference type="EMBL" id="JACIVI010000001">
    <property type="protein sequence ID" value="MBB1161411.1"/>
    <property type="molecule type" value="Genomic_DNA"/>
</dbReference>
<feature type="chain" id="PRO_5032979479" evidence="2">
    <location>
        <begin position="27"/>
        <end position="253"/>
    </location>
</feature>
<reference evidence="4 5" key="1">
    <citation type="submission" date="2020-08" db="EMBL/GenBank/DDBJ databases">
        <title>Aquariorum lacteus gen. nov., sp. nov., a new member of the family Comamonadaceae, isolated from freshwater aquarium.</title>
        <authorList>
            <person name="Chun S.-J."/>
        </authorList>
    </citation>
    <scope>NUCLEOTIDE SEQUENCE [LARGE SCALE GENOMIC DNA]</scope>
    <source>
        <strain evidence="4 5">SJAQ100</strain>
    </source>
</reference>
<feature type="signal peptide" evidence="2">
    <location>
        <begin position="1"/>
        <end position="26"/>
    </location>
</feature>
<dbReference type="AlphaFoldDB" id="A0A839HQU2"/>
<protein>
    <submittedName>
        <fullName evidence="4">Sulfite exporter TauE/SafE family protein</fullName>
    </submittedName>
</protein>
<evidence type="ECO:0000313" key="5">
    <source>
        <dbReference type="Proteomes" id="UP000586093"/>
    </source>
</evidence>
<dbReference type="RefSeq" id="WP_182662175.1">
    <property type="nucleotide sequence ID" value="NZ_JACIVI010000001.1"/>
</dbReference>
<keyword evidence="1" id="KW-0812">Transmembrane</keyword>
<dbReference type="InterPro" id="IPR039447">
    <property type="entry name" value="UreH-like_TM_dom"/>
</dbReference>
<keyword evidence="1" id="KW-0472">Membrane</keyword>
<evidence type="ECO:0000313" key="4">
    <source>
        <dbReference type="EMBL" id="MBB1161411.1"/>
    </source>
</evidence>
<keyword evidence="1" id="KW-1133">Transmembrane helix</keyword>
<feature type="domain" description="Urease accessory protein UreH-like transmembrane" evidence="3">
    <location>
        <begin position="13"/>
        <end position="239"/>
    </location>
</feature>
<feature type="transmembrane region" description="Helical" evidence="1">
    <location>
        <begin position="186"/>
        <end position="205"/>
    </location>
</feature>
<name>A0A839HQU2_9BURK</name>
<sequence>MSSPLLLSLATAAALLGLAGTPHCLAMCTAPCAAAQRVAGGGPAAALGWQVGRGLAYTLAGAVAAGGAAPLQTLVGGQGFLRPLFLLMHLATLALGLWLLLAGRWPAVLEAGLEALSQGLRGCLQALRPAARVIWLQPAAAGAPGPACGGASRLARGALLGSGWILLPCGLLASALMLAVQAPGPAAGAVVMAAFALGSGGGLALLPRLQRSGAGQPRAWAQRLALRLAGAALLASGAWLVWQGGHFPGRDLC</sequence>